<dbReference type="Gene3D" id="1.10.10.10">
    <property type="entry name" value="Winged helix-like DNA-binding domain superfamily/Winged helix DNA-binding domain"/>
    <property type="match status" value="1"/>
</dbReference>
<sequence length="94" mass="9810">MKGPVDEFDIAGDDGLPDVVHQAAGMVSVQLGVKVADAYARLLGYAQQCGRPVEDVADDVVERQLHLDGPMPEPERTDAPGGAANDGDDAVPAR</sequence>
<protein>
    <recommendedName>
        <fullName evidence="2">ANTAR domain-containing protein</fullName>
    </recommendedName>
</protein>
<feature type="region of interest" description="Disordered" evidence="1">
    <location>
        <begin position="66"/>
        <end position="94"/>
    </location>
</feature>
<gene>
    <name evidence="3" type="ORF">GCM10010411_79080</name>
</gene>
<keyword evidence="4" id="KW-1185">Reference proteome</keyword>
<dbReference type="InterPro" id="IPR036388">
    <property type="entry name" value="WH-like_DNA-bd_sf"/>
</dbReference>
<organism evidence="3 4">
    <name type="scientific">Actinomadura fulvescens</name>
    <dbReference type="NCBI Taxonomy" id="46160"/>
    <lineage>
        <taxon>Bacteria</taxon>
        <taxon>Bacillati</taxon>
        <taxon>Actinomycetota</taxon>
        <taxon>Actinomycetes</taxon>
        <taxon>Streptosporangiales</taxon>
        <taxon>Thermomonosporaceae</taxon>
        <taxon>Actinomadura</taxon>
    </lineage>
</organism>
<accession>A0ABN3QLH0</accession>
<dbReference type="SMART" id="SM01012">
    <property type="entry name" value="ANTAR"/>
    <property type="match status" value="1"/>
</dbReference>
<dbReference type="InterPro" id="IPR005561">
    <property type="entry name" value="ANTAR"/>
</dbReference>
<comment type="caution">
    <text evidence="3">The sequence shown here is derived from an EMBL/GenBank/DDBJ whole genome shotgun (WGS) entry which is preliminary data.</text>
</comment>
<dbReference type="Pfam" id="PF03861">
    <property type="entry name" value="ANTAR"/>
    <property type="match status" value="1"/>
</dbReference>
<evidence type="ECO:0000313" key="4">
    <source>
        <dbReference type="Proteomes" id="UP001501509"/>
    </source>
</evidence>
<evidence type="ECO:0000256" key="1">
    <source>
        <dbReference type="SAM" id="MobiDB-lite"/>
    </source>
</evidence>
<name>A0ABN3QLH0_9ACTN</name>
<reference evidence="3 4" key="1">
    <citation type="journal article" date="2019" name="Int. J. Syst. Evol. Microbiol.">
        <title>The Global Catalogue of Microorganisms (GCM) 10K type strain sequencing project: providing services to taxonomists for standard genome sequencing and annotation.</title>
        <authorList>
            <consortium name="The Broad Institute Genomics Platform"/>
            <consortium name="The Broad Institute Genome Sequencing Center for Infectious Disease"/>
            <person name="Wu L."/>
            <person name="Ma J."/>
        </authorList>
    </citation>
    <scope>NUCLEOTIDE SEQUENCE [LARGE SCALE GENOMIC DNA]</scope>
    <source>
        <strain evidence="3 4">JCM 6833</strain>
    </source>
</reference>
<evidence type="ECO:0000259" key="2">
    <source>
        <dbReference type="SMART" id="SM01012"/>
    </source>
</evidence>
<dbReference type="EMBL" id="BAAATD010000014">
    <property type="protein sequence ID" value="GAA2629618.1"/>
    <property type="molecule type" value="Genomic_DNA"/>
</dbReference>
<dbReference type="Proteomes" id="UP001501509">
    <property type="component" value="Unassembled WGS sequence"/>
</dbReference>
<evidence type="ECO:0000313" key="3">
    <source>
        <dbReference type="EMBL" id="GAA2629618.1"/>
    </source>
</evidence>
<feature type="domain" description="ANTAR" evidence="2">
    <location>
        <begin position="12"/>
        <end position="61"/>
    </location>
</feature>
<proteinExistence type="predicted"/>